<dbReference type="InterPro" id="IPR050266">
    <property type="entry name" value="AB_hydrolase_sf"/>
</dbReference>
<dbReference type="AlphaFoldDB" id="A0A1I2P104"/>
<gene>
    <name evidence="2" type="ORF">SAMN02787118_115220</name>
</gene>
<dbReference type="SUPFAM" id="SSF53474">
    <property type="entry name" value="alpha/beta-Hydrolases"/>
    <property type="match status" value="1"/>
</dbReference>
<dbReference type="RefSeq" id="WP_075031109.1">
    <property type="nucleotide sequence ID" value="NZ_FONR01000015.1"/>
</dbReference>
<dbReference type="OrthoDB" id="2645723at2"/>
<dbReference type="InterPro" id="IPR000073">
    <property type="entry name" value="AB_hydrolase_1"/>
</dbReference>
<name>A0A1I2P104_9ACTN</name>
<organism evidence="2 3">
    <name type="scientific">Streptomyces mirabilis</name>
    <dbReference type="NCBI Taxonomy" id="68239"/>
    <lineage>
        <taxon>Bacteria</taxon>
        <taxon>Bacillati</taxon>
        <taxon>Actinomycetota</taxon>
        <taxon>Actinomycetes</taxon>
        <taxon>Kitasatosporales</taxon>
        <taxon>Streptomycetaceae</taxon>
        <taxon>Streptomyces</taxon>
    </lineage>
</organism>
<evidence type="ECO:0000313" key="3">
    <source>
        <dbReference type="Proteomes" id="UP000181942"/>
    </source>
</evidence>
<reference evidence="2 3" key="1">
    <citation type="submission" date="2016-10" db="EMBL/GenBank/DDBJ databases">
        <authorList>
            <person name="de Groot N.N."/>
        </authorList>
    </citation>
    <scope>NUCLEOTIDE SEQUENCE [LARGE SCALE GENOMIC DNA]</scope>
    <source>
        <strain evidence="2 3">OK461</strain>
    </source>
</reference>
<keyword evidence="2" id="KW-0378">Hydrolase</keyword>
<dbReference type="PANTHER" id="PTHR43798:SF33">
    <property type="entry name" value="HYDROLASE, PUTATIVE (AFU_ORTHOLOGUE AFUA_2G14860)-RELATED"/>
    <property type="match status" value="1"/>
</dbReference>
<feature type="domain" description="AB hydrolase-1" evidence="1">
    <location>
        <begin position="25"/>
        <end position="132"/>
    </location>
</feature>
<dbReference type="Pfam" id="PF00561">
    <property type="entry name" value="Abhydrolase_1"/>
    <property type="match status" value="1"/>
</dbReference>
<dbReference type="PANTHER" id="PTHR43798">
    <property type="entry name" value="MONOACYLGLYCEROL LIPASE"/>
    <property type="match status" value="1"/>
</dbReference>
<dbReference type="EMBL" id="FONR01000015">
    <property type="protein sequence ID" value="SFG08769.1"/>
    <property type="molecule type" value="Genomic_DNA"/>
</dbReference>
<dbReference type="GO" id="GO:0016020">
    <property type="term" value="C:membrane"/>
    <property type="evidence" value="ECO:0007669"/>
    <property type="project" value="TreeGrafter"/>
</dbReference>
<protein>
    <submittedName>
        <fullName evidence="2">Lysophospholipase, alpha-beta hydrolase superfamily</fullName>
    </submittedName>
</protein>
<proteinExistence type="predicted"/>
<dbReference type="Proteomes" id="UP000181942">
    <property type="component" value="Unassembled WGS sequence"/>
</dbReference>
<evidence type="ECO:0000313" key="2">
    <source>
        <dbReference type="EMBL" id="SFG08769.1"/>
    </source>
</evidence>
<evidence type="ECO:0000259" key="1">
    <source>
        <dbReference type="Pfam" id="PF00561"/>
    </source>
</evidence>
<dbReference type="PRINTS" id="PR00111">
    <property type="entry name" value="ABHYDROLASE"/>
</dbReference>
<dbReference type="Gene3D" id="3.40.50.1820">
    <property type="entry name" value="alpha/beta hydrolase"/>
    <property type="match status" value="1"/>
</dbReference>
<sequence length="268" mass="29079">MATMRVNGIDVHVQRLGHESGSPRPVVVLIHGLLIDSLASYYFSLAPRLAEEGLDVVMYDLRGHGKTSRPPTGYRMEDFVDDLDGLLDALVIDRPVHLVGNSFGGAVAYAMAAARPERVASVIAIEAEPPARAWARNMHEGLVGEQGGLVVQQVTQWLRENPGERNARPFRAAGRVLDETALAQEIPLSALLDEDLSAIRCPVFAIFGGASKLSAQTGMLEASLPHCRTVVLPDLGHSVLVEATQQTYALVRDWLLLGQEAHALREAR</sequence>
<accession>A0A1I2P104</accession>
<dbReference type="GO" id="GO:0016787">
    <property type="term" value="F:hydrolase activity"/>
    <property type="evidence" value="ECO:0007669"/>
    <property type="project" value="UniProtKB-KW"/>
</dbReference>
<dbReference type="InterPro" id="IPR029058">
    <property type="entry name" value="AB_hydrolase_fold"/>
</dbReference>